<dbReference type="Gene3D" id="3.80.10.10">
    <property type="entry name" value="Ribonuclease Inhibitor"/>
    <property type="match status" value="1"/>
</dbReference>
<evidence type="ECO:0008006" key="3">
    <source>
        <dbReference type="Google" id="ProtNLM"/>
    </source>
</evidence>
<name>A0A9P7FXM1_9AGAR</name>
<comment type="caution">
    <text evidence="1">The sequence shown here is derived from an EMBL/GenBank/DDBJ whole genome shotgun (WGS) entry which is preliminary data.</text>
</comment>
<gene>
    <name evidence="1" type="ORF">DXG03_001868</name>
</gene>
<dbReference type="InterPro" id="IPR032675">
    <property type="entry name" value="LRR_dom_sf"/>
</dbReference>
<sequence>LTTPLIRMLIDKKYLEVREKVLSDAGVRNELLLSRHELESSKALLDDYEAALVELDREIAPLFLRRARPEERLDTFRVAVAPHKRIPVELLSKIFAGCESDPLYSGNRRIPLNTRYPWVLGQVCSLWRSVSRNDPGLWRNIIMKATPSSERLCEILPAVASKTLAIIGTAEGIDHIVTLASTLIPQVHTLEVELYPTSFKSMFDRLPANILGHLENLHISLSPETSANPPLPVVLTEAFSSIKSLRSLTLECDDGTVPQALALVFPWHQILSLDISDVEDVDVVAISKYIQGFKSLESLSIYLTDHRADFTAIADTQLILQAFGGLPQTLRSLCIQGNFAYPSSNSTNLVLESVQLEAWGRLVSLDLITADIPDGATIKGLLRQCVQLV</sequence>
<protein>
    <recommendedName>
        <fullName evidence="3">F-box domain-containing protein</fullName>
    </recommendedName>
</protein>
<feature type="non-terminal residue" evidence="1">
    <location>
        <position position="1"/>
    </location>
</feature>
<dbReference type="SUPFAM" id="SSF52047">
    <property type="entry name" value="RNI-like"/>
    <property type="match status" value="1"/>
</dbReference>
<reference evidence="1" key="2">
    <citation type="submission" date="2021-10" db="EMBL/GenBank/DDBJ databases">
        <title>Phylogenomics reveals ancestral predisposition of the termite-cultivated fungus Termitomyces towards a domesticated lifestyle.</title>
        <authorList>
            <person name="Auxier B."/>
            <person name="Grum-Grzhimaylo A."/>
            <person name="Cardenas M.E."/>
            <person name="Lodge J.D."/>
            <person name="Laessoe T."/>
            <person name="Pedersen O."/>
            <person name="Smith M.E."/>
            <person name="Kuyper T.W."/>
            <person name="Franco-Molano E.A."/>
            <person name="Baroni T.J."/>
            <person name="Aanen D.K."/>
        </authorList>
    </citation>
    <scope>NUCLEOTIDE SEQUENCE</scope>
    <source>
        <strain evidence="1">AP01</strain>
        <tissue evidence="1">Mycelium</tissue>
    </source>
</reference>
<evidence type="ECO:0000313" key="2">
    <source>
        <dbReference type="Proteomes" id="UP000775547"/>
    </source>
</evidence>
<dbReference type="InterPro" id="IPR036047">
    <property type="entry name" value="F-box-like_dom_sf"/>
</dbReference>
<dbReference type="AlphaFoldDB" id="A0A9P7FXM1"/>
<dbReference type="OrthoDB" id="3221235at2759"/>
<dbReference type="SUPFAM" id="SSF81383">
    <property type="entry name" value="F-box domain"/>
    <property type="match status" value="1"/>
</dbReference>
<evidence type="ECO:0000313" key="1">
    <source>
        <dbReference type="EMBL" id="KAG5639998.1"/>
    </source>
</evidence>
<organism evidence="1 2">
    <name type="scientific">Asterophora parasitica</name>
    <dbReference type="NCBI Taxonomy" id="117018"/>
    <lineage>
        <taxon>Eukaryota</taxon>
        <taxon>Fungi</taxon>
        <taxon>Dikarya</taxon>
        <taxon>Basidiomycota</taxon>
        <taxon>Agaricomycotina</taxon>
        <taxon>Agaricomycetes</taxon>
        <taxon>Agaricomycetidae</taxon>
        <taxon>Agaricales</taxon>
        <taxon>Tricholomatineae</taxon>
        <taxon>Lyophyllaceae</taxon>
        <taxon>Asterophora</taxon>
    </lineage>
</organism>
<reference evidence="1" key="1">
    <citation type="submission" date="2020-07" db="EMBL/GenBank/DDBJ databases">
        <authorList>
            <person name="Nieuwenhuis M."/>
            <person name="Van De Peppel L.J.J."/>
        </authorList>
    </citation>
    <scope>NUCLEOTIDE SEQUENCE</scope>
    <source>
        <strain evidence="1">AP01</strain>
        <tissue evidence="1">Mycelium</tissue>
    </source>
</reference>
<keyword evidence="2" id="KW-1185">Reference proteome</keyword>
<proteinExistence type="predicted"/>
<accession>A0A9P7FXM1</accession>
<dbReference type="EMBL" id="JABCKV010001451">
    <property type="protein sequence ID" value="KAG5639998.1"/>
    <property type="molecule type" value="Genomic_DNA"/>
</dbReference>
<dbReference type="Proteomes" id="UP000775547">
    <property type="component" value="Unassembled WGS sequence"/>
</dbReference>